<evidence type="ECO:0000256" key="2">
    <source>
        <dbReference type="ARBA" id="ARBA00022692"/>
    </source>
</evidence>
<gene>
    <name evidence="6" type="ORF">M747DRAFT_312430</name>
</gene>
<feature type="transmembrane region" description="Helical" evidence="5">
    <location>
        <begin position="310"/>
        <end position="332"/>
    </location>
</feature>
<name>A0A370C952_ASPNG</name>
<evidence type="ECO:0000313" key="7">
    <source>
        <dbReference type="Proteomes" id="UP000253845"/>
    </source>
</evidence>
<sequence length="395" mass="45555">MPDGITIYERGGFVSASRGHSADKLRNRTMDGNWGVLTRLGPRGMGPAVPLMTGIDDSSTRKTRCLCRTKYLRLFTDEFQPVISKDINGSLFCDDILDENDKPIKHVSWACYKIKHVRDPHTYEWIQTTAFVTWYPETQIQVVFIVDHPEPPSDLVAILPTTQADSNPYVWHAVIATTMIGVYDNSFWALRDLVRTTEKSRVDVNSLTPDFFPHLHDIARHVFHSNETLEVAEHTMQCLVEEQARSYELYPNVNKGEWLQTKRNLLRRAKNFHSLKIRSRSLSERLHNEINLGFNLVSQRFGHDAKSDSAMMRTVAIVSMVYLPGTFVSGLFGTNFFDYNNGKEVMTSSFWIYWAITVPLTLITMFIWACWHYYPKKRVVGEERQRMSTFVDGKV</sequence>
<comment type="subcellular location">
    <subcellularLocation>
        <location evidence="1">Membrane</location>
        <topology evidence="1">Multi-pass membrane protein</topology>
    </subcellularLocation>
</comment>
<dbReference type="VEuPathDB" id="FungiDB:M747DRAFT_312430"/>
<dbReference type="GO" id="GO:0016020">
    <property type="term" value="C:membrane"/>
    <property type="evidence" value="ECO:0007669"/>
    <property type="project" value="UniProtKB-SubCell"/>
</dbReference>
<organism evidence="6 7">
    <name type="scientific">Aspergillus niger ATCC 13496</name>
    <dbReference type="NCBI Taxonomy" id="1353008"/>
    <lineage>
        <taxon>Eukaryota</taxon>
        <taxon>Fungi</taxon>
        <taxon>Dikarya</taxon>
        <taxon>Ascomycota</taxon>
        <taxon>Pezizomycotina</taxon>
        <taxon>Eurotiomycetes</taxon>
        <taxon>Eurotiomycetidae</taxon>
        <taxon>Eurotiales</taxon>
        <taxon>Aspergillaceae</taxon>
        <taxon>Aspergillus</taxon>
        <taxon>Aspergillus subgen. Circumdati</taxon>
    </lineage>
</organism>
<protein>
    <recommendedName>
        <fullName evidence="8">Cora-domain-containing protein</fullName>
    </recommendedName>
</protein>
<dbReference type="Proteomes" id="UP000253845">
    <property type="component" value="Unassembled WGS sequence"/>
</dbReference>
<evidence type="ECO:0000256" key="1">
    <source>
        <dbReference type="ARBA" id="ARBA00004141"/>
    </source>
</evidence>
<dbReference type="InterPro" id="IPR045863">
    <property type="entry name" value="CorA_TM1_TM2"/>
</dbReference>
<evidence type="ECO:0000256" key="4">
    <source>
        <dbReference type="ARBA" id="ARBA00023136"/>
    </source>
</evidence>
<keyword evidence="3 5" id="KW-1133">Transmembrane helix</keyword>
<accession>A0A370C952</accession>
<evidence type="ECO:0008006" key="8">
    <source>
        <dbReference type="Google" id="ProtNLM"/>
    </source>
</evidence>
<dbReference type="InterPro" id="IPR002523">
    <property type="entry name" value="MgTranspt_CorA/ZnTranspt_ZntB"/>
</dbReference>
<reference evidence="6 7" key="1">
    <citation type="submission" date="2018-07" db="EMBL/GenBank/DDBJ databases">
        <title>Section-level genome sequencing of Aspergillus section Nigri to investigate inter- and intra-species variation.</title>
        <authorList>
            <consortium name="DOE Joint Genome Institute"/>
            <person name="Vesth T.C."/>
            <person name="Nybo J.L."/>
            <person name="Theobald S."/>
            <person name="Frisvad J.C."/>
            <person name="Larsen T.O."/>
            <person name="Nielsen K.F."/>
            <person name="Hoof J.B."/>
            <person name="Brandl J."/>
            <person name="Salamov A."/>
            <person name="Riley R."/>
            <person name="Gladden J.M."/>
            <person name="Phatale P."/>
            <person name="Nielsen M.T."/>
            <person name="Lyhne E.K."/>
            <person name="Kogle M.E."/>
            <person name="Strasser K."/>
            <person name="McDonnell E."/>
            <person name="Barry K."/>
            <person name="Clum A."/>
            <person name="Chen C."/>
            <person name="Nolan M."/>
            <person name="Sandor L."/>
            <person name="Kuo A."/>
            <person name="Lipzen A."/>
            <person name="Hainaut M."/>
            <person name="Drula E."/>
            <person name="Tsang A."/>
            <person name="Magnuson J.K."/>
            <person name="Henrissat B."/>
            <person name="Wiebenga A."/>
            <person name="Simmons B.A."/>
            <person name="Makela M.R."/>
            <person name="De vries R.P."/>
            <person name="Grigoriev I.V."/>
            <person name="Mortensen U.H."/>
            <person name="Baker S.E."/>
            <person name="Andersen M.R."/>
        </authorList>
    </citation>
    <scope>NUCLEOTIDE SEQUENCE [LARGE SCALE GENOMIC DNA]</scope>
    <source>
        <strain evidence="6 7">ATCC 13496</strain>
    </source>
</reference>
<feature type="transmembrane region" description="Helical" evidence="5">
    <location>
        <begin position="352"/>
        <end position="374"/>
    </location>
</feature>
<keyword evidence="2 5" id="KW-0812">Transmembrane</keyword>
<dbReference type="EMBL" id="KZ851902">
    <property type="protein sequence ID" value="RDH24325.1"/>
    <property type="molecule type" value="Genomic_DNA"/>
</dbReference>
<dbReference type="GO" id="GO:0046873">
    <property type="term" value="F:metal ion transmembrane transporter activity"/>
    <property type="evidence" value="ECO:0007669"/>
    <property type="project" value="InterPro"/>
</dbReference>
<keyword evidence="4 5" id="KW-0472">Membrane</keyword>
<evidence type="ECO:0000256" key="5">
    <source>
        <dbReference type="SAM" id="Phobius"/>
    </source>
</evidence>
<dbReference type="Pfam" id="PF01544">
    <property type="entry name" value="CorA"/>
    <property type="match status" value="1"/>
</dbReference>
<dbReference type="Gene3D" id="1.20.58.340">
    <property type="entry name" value="Magnesium transport protein CorA, transmembrane region"/>
    <property type="match status" value="1"/>
</dbReference>
<evidence type="ECO:0000313" key="6">
    <source>
        <dbReference type="EMBL" id="RDH24325.1"/>
    </source>
</evidence>
<dbReference type="SUPFAM" id="SSF144083">
    <property type="entry name" value="Magnesium transport protein CorA, transmembrane region"/>
    <property type="match status" value="1"/>
</dbReference>
<dbReference type="AlphaFoldDB" id="A0A370C952"/>
<proteinExistence type="predicted"/>
<evidence type="ECO:0000256" key="3">
    <source>
        <dbReference type="ARBA" id="ARBA00022989"/>
    </source>
</evidence>